<comment type="caution">
    <text evidence="1">The sequence shown here is derived from an EMBL/GenBank/DDBJ whole genome shotgun (WGS) entry which is preliminary data.</text>
</comment>
<dbReference type="EMBL" id="QYUN01000003">
    <property type="protein sequence ID" value="RJF96481.1"/>
    <property type="molecule type" value="Genomic_DNA"/>
</dbReference>
<organism evidence="1 2">
    <name type="scientific">Noviherbaspirillum cavernae</name>
    <dbReference type="NCBI Taxonomy" id="2320862"/>
    <lineage>
        <taxon>Bacteria</taxon>
        <taxon>Pseudomonadati</taxon>
        <taxon>Pseudomonadota</taxon>
        <taxon>Betaproteobacteria</taxon>
        <taxon>Burkholderiales</taxon>
        <taxon>Oxalobacteraceae</taxon>
        <taxon>Noviherbaspirillum</taxon>
    </lineage>
</organism>
<gene>
    <name evidence="1" type="ORF">D3870_18660</name>
</gene>
<keyword evidence="2" id="KW-1185">Reference proteome</keyword>
<reference evidence="1 2" key="1">
    <citation type="submission" date="2018-09" db="EMBL/GenBank/DDBJ databases">
        <authorList>
            <person name="Zhu H."/>
        </authorList>
    </citation>
    <scope>NUCLEOTIDE SEQUENCE [LARGE SCALE GENOMIC DNA]</scope>
    <source>
        <strain evidence="1 2">K2R10-39</strain>
    </source>
</reference>
<protein>
    <submittedName>
        <fullName evidence="1">Uncharacterized protein</fullName>
    </submittedName>
</protein>
<accession>A0A418WV97</accession>
<name>A0A418WV97_9BURK</name>
<dbReference type="Proteomes" id="UP000285190">
    <property type="component" value="Unassembled WGS sequence"/>
</dbReference>
<sequence>MRGGTVTLIRPTLLTWNASLKLCFRRCGRLAGGGVSMPASDDKSGYGASLFHMVFSNRVWLKIESASGIALRPIQLTHMSDGDGAIVPCAGIFT</sequence>
<proteinExistence type="predicted"/>
<evidence type="ECO:0000313" key="1">
    <source>
        <dbReference type="EMBL" id="RJF96481.1"/>
    </source>
</evidence>
<evidence type="ECO:0000313" key="2">
    <source>
        <dbReference type="Proteomes" id="UP000285190"/>
    </source>
</evidence>
<dbReference type="AlphaFoldDB" id="A0A418WV97"/>